<dbReference type="GO" id="GO:0016758">
    <property type="term" value="F:hexosyltransferase activity"/>
    <property type="evidence" value="ECO:0007669"/>
    <property type="project" value="UniProtKB-ARBA"/>
</dbReference>
<dbReference type="SUPFAM" id="SSF53448">
    <property type="entry name" value="Nucleotide-diphospho-sugar transferases"/>
    <property type="match status" value="1"/>
</dbReference>
<dbReference type="Proteomes" id="UP000198836">
    <property type="component" value="Unassembled WGS sequence"/>
</dbReference>
<dbReference type="EMBL" id="FOJM01000003">
    <property type="protein sequence ID" value="SFA42233.1"/>
    <property type="molecule type" value="Genomic_DNA"/>
</dbReference>
<dbReference type="OrthoDB" id="9802649at2"/>
<reference evidence="3" key="1">
    <citation type="submission" date="2016-10" db="EMBL/GenBank/DDBJ databases">
        <authorList>
            <person name="Varghese N."/>
            <person name="Submissions S."/>
        </authorList>
    </citation>
    <scope>NUCLEOTIDE SEQUENCE [LARGE SCALE GENOMIC DNA]</scope>
    <source>
        <strain evidence="3">DSM 18130</strain>
    </source>
</reference>
<keyword evidence="3" id="KW-1185">Reference proteome</keyword>
<dbReference type="Gene3D" id="3.90.550.10">
    <property type="entry name" value="Spore Coat Polysaccharide Biosynthesis Protein SpsA, Chain A"/>
    <property type="match status" value="1"/>
</dbReference>
<evidence type="ECO:0000313" key="2">
    <source>
        <dbReference type="EMBL" id="SFA42233.1"/>
    </source>
</evidence>
<feature type="domain" description="Glycosyltransferase 2-like" evidence="1">
    <location>
        <begin position="8"/>
        <end position="171"/>
    </location>
</feature>
<dbReference type="AlphaFoldDB" id="A0A1I0SS51"/>
<accession>A0A1I0SS51</accession>
<name>A0A1I0SS51_9SPHI</name>
<dbReference type="InterPro" id="IPR029044">
    <property type="entry name" value="Nucleotide-diphossugar_trans"/>
</dbReference>
<dbReference type="InterPro" id="IPR001173">
    <property type="entry name" value="Glyco_trans_2-like"/>
</dbReference>
<dbReference type="Pfam" id="PF00535">
    <property type="entry name" value="Glycos_transf_2"/>
    <property type="match status" value="1"/>
</dbReference>
<dbReference type="CDD" id="cd04196">
    <property type="entry name" value="GT_2_like_d"/>
    <property type="match status" value="1"/>
</dbReference>
<gene>
    <name evidence="2" type="ORF">SAMN04488511_10319</name>
</gene>
<evidence type="ECO:0000259" key="1">
    <source>
        <dbReference type="Pfam" id="PF00535"/>
    </source>
</evidence>
<dbReference type="STRING" id="332999.SAMN04488511_10319"/>
<sequence>MSKDNIVILMATYNSQQFLRPQLQSIVEQSFRDWKLYIRDDGSQDNTLEIIQDFVNKDERITLINDRQSNMGAARSFMLLLENIEADYFFFCDHDDFWLPEKVERSMLEMKKLERQHQQVPIIVHSDLYVVDHELNVVNQSFWKSSGIKPKFLAEKNIIQVFNCVTGCTMVFNKAARNCSLPYHSMAPMHDWWITIKVLQNKGIVFGIDDPLIYYRQHLSNVVGARNVNLQYFINKVLGLKTTLENQNKQIQFLKAIKGIGPFSYYYYKILYTLIRKM</sequence>
<organism evidence="2 3">
    <name type="scientific">Pedobacter suwonensis</name>
    <dbReference type="NCBI Taxonomy" id="332999"/>
    <lineage>
        <taxon>Bacteria</taxon>
        <taxon>Pseudomonadati</taxon>
        <taxon>Bacteroidota</taxon>
        <taxon>Sphingobacteriia</taxon>
        <taxon>Sphingobacteriales</taxon>
        <taxon>Sphingobacteriaceae</taxon>
        <taxon>Pedobacter</taxon>
    </lineage>
</organism>
<protein>
    <submittedName>
        <fullName evidence="2">Glycosyl transferase family 2</fullName>
    </submittedName>
</protein>
<dbReference type="RefSeq" id="WP_090980762.1">
    <property type="nucleotide sequence ID" value="NZ_FOJM01000003.1"/>
</dbReference>
<keyword evidence="2" id="KW-0808">Transferase</keyword>
<dbReference type="PANTHER" id="PTHR22916">
    <property type="entry name" value="GLYCOSYLTRANSFERASE"/>
    <property type="match status" value="1"/>
</dbReference>
<proteinExistence type="predicted"/>
<evidence type="ECO:0000313" key="3">
    <source>
        <dbReference type="Proteomes" id="UP000198836"/>
    </source>
</evidence>
<dbReference type="PANTHER" id="PTHR22916:SF3">
    <property type="entry name" value="UDP-GLCNAC:BETAGAL BETA-1,3-N-ACETYLGLUCOSAMINYLTRANSFERASE-LIKE PROTEIN 1"/>
    <property type="match status" value="1"/>
</dbReference>